<dbReference type="EMBL" id="FJYW01000005">
    <property type="protein sequence ID" value="CZX43284.1"/>
    <property type="molecule type" value="Genomic_DNA"/>
</dbReference>
<dbReference type="Proteomes" id="UP000076205">
    <property type="component" value="Unassembled WGS sequence"/>
</dbReference>
<name>A0A822WQ22_9ENTR</name>
<accession>A0A822WQ22</accession>
<organism evidence="1 2">
    <name type="scientific">Enterobacter hormaechei</name>
    <dbReference type="NCBI Taxonomy" id="158836"/>
    <lineage>
        <taxon>Bacteria</taxon>
        <taxon>Pseudomonadati</taxon>
        <taxon>Pseudomonadota</taxon>
        <taxon>Gammaproteobacteria</taxon>
        <taxon>Enterobacterales</taxon>
        <taxon>Enterobacteriaceae</taxon>
        <taxon>Enterobacter</taxon>
        <taxon>Enterobacter cloacae complex</taxon>
    </lineage>
</organism>
<sequence length="37" mass="4378">MRQKKKIKKLSNTRNILNRTSKVNFRLSYAKRAATGR</sequence>
<proteinExistence type="predicted"/>
<reference evidence="1 2" key="1">
    <citation type="submission" date="2016-03" db="EMBL/GenBank/DDBJ databases">
        <authorList>
            <consortium name="Pathogen Informatics"/>
        </authorList>
    </citation>
    <scope>NUCLEOTIDE SEQUENCE [LARGE SCALE GENOMIC DNA]</scope>
    <source>
        <strain evidence="2">e1424</strain>
    </source>
</reference>
<evidence type="ECO:0000313" key="2">
    <source>
        <dbReference type="Proteomes" id="UP000076205"/>
    </source>
</evidence>
<comment type="caution">
    <text evidence="1">The sequence shown here is derived from an EMBL/GenBank/DDBJ whole genome shotgun (WGS) entry which is preliminary data.</text>
</comment>
<evidence type="ECO:0000313" key="1">
    <source>
        <dbReference type="EMBL" id="CZX43284.1"/>
    </source>
</evidence>
<dbReference type="AlphaFoldDB" id="A0A822WQ22"/>
<gene>
    <name evidence="1" type="ORF">SAMEA2273352_02436</name>
</gene>
<protein>
    <submittedName>
        <fullName evidence="1">Uncharacterized protein</fullName>
    </submittedName>
</protein>